<gene>
    <name evidence="10" type="ORF">GGR37_001859</name>
</gene>
<feature type="transmembrane region" description="Helical" evidence="8">
    <location>
        <begin position="12"/>
        <end position="34"/>
    </location>
</feature>
<comment type="function">
    <text evidence="1">May be specifically involved in the processing, transport, and/or maturation of the MADH beta-subunit.</text>
</comment>
<sequence length="186" mass="18813">MASTLGSSLGQALGIAGYAAAFGIGTLFLTAGLAKLRSRRVFPGVVANYRLLPPALVGVVATLLPPAEVVIGACLIVGIGPAAIPAAGLLLVFAAAMAVNIRRGRSHIDCGCGRSDLRQTLSGTLVLRNVVLAALLLPTLGQLPSPGSAGWWIGLASGSALYLLTLLVNALAALAKGPLAIERNMR</sequence>
<reference evidence="10 11" key="1">
    <citation type="submission" date="2020-08" db="EMBL/GenBank/DDBJ databases">
        <title>Genomic Encyclopedia of Type Strains, Phase IV (KMG-IV): sequencing the most valuable type-strain genomes for metagenomic binning, comparative biology and taxonomic classification.</title>
        <authorList>
            <person name="Goeker M."/>
        </authorList>
    </citation>
    <scope>NUCLEOTIDE SEQUENCE [LARGE SCALE GENOMIC DNA]</scope>
    <source>
        <strain evidence="10 11">DSM 17507</strain>
    </source>
</reference>
<dbReference type="GO" id="GO:0030416">
    <property type="term" value="P:methylamine metabolic process"/>
    <property type="evidence" value="ECO:0007669"/>
    <property type="project" value="InterPro"/>
</dbReference>
<evidence type="ECO:0000313" key="10">
    <source>
        <dbReference type="EMBL" id="MBB4613584.1"/>
    </source>
</evidence>
<evidence type="ECO:0000256" key="3">
    <source>
        <dbReference type="ARBA" id="ARBA00004856"/>
    </source>
</evidence>
<evidence type="ECO:0000259" key="9">
    <source>
        <dbReference type="Pfam" id="PF07291"/>
    </source>
</evidence>
<dbReference type="EMBL" id="JACHOA010000003">
    <property type="protein sequence ID" value="MBB4613584.1"/>
    <property type="molecule type" value="Genomic_DNA"/>
</dbReference>
<evidence type="ECO:0000256" key="2">
    <source>
        <dbReference type="ARBA" id="ARBA00004141"/>
    </source>
</evidence>
<name>A0A7W7AAT4_9SPHN</name>
<feature type="transmembrane region" description="Helical" evidence="8">
    <location>
        <begin position="149"/>
        <end position="175"/>
    </location>
</feature>
<dbReference type="InterPro" id="IPR009908">
    <property type="entry name" value="Methylamine_util_MauE"/>
</dbReference>
<dbReference type="Proteomes" id="UP000538566">
    <property type="component" value="Unassembled WGS sequence"/>
</dbReference>
<feature type="domain" description="Methylamine utilisation protein MauE" evidence="9">
    <location>
        <begin position="16"/>
        <end position="137"/>
    </location>
</feature>
<dbReference type="GO" id="GO:0016020">
    <property type="term" value="C:membrane"/>
    <property type="evidence" value="ECO:0007669"/>
    <property type="project" value="UniProtKB-SubCell"/>
</dbReference>
<evidence type="ECO:0000256" key="6">
    <source>
        <dbReference type="ARBA" id="ARBA00022989"/>
    </source>
</evidence>
<dbReference type="UniPathway" id="UPA00895"/>
<evidence type="ECO:0000313" key="11">
    <source>
        <dbReference type="Proteomes" id="UP000538566"/>
    </source>
</evidence>
<accession>A0A7W7AAT4</accession>
<protein>
    <recommendedName>
        <fullName evidence="4">Methylamine utilization protein MauE</fullName>
    </recommendedName>
</protein>
<comment type="caution">
    <text evidence="10">The sequence shown here is derived from an EMBL/GenBank/DDBJ whole genome shotgun (WGS) entry which is preliminary data.</text>
</comment>
<proteinExistence type="predicted"/>
<dbReference type="AlphaFoldDB" id="A0A7W7AAT4"/>
<comment type="pathway">
    <text evidence="3">One-carbon metabolism; methylamine degradation.</text>
</comment>
<evidence type="ECO:0000256" key="1">
    <source>
        <dbReference type="ARBA" id="ARBA00003475"/>
    </source>
</evidence>
<keyword evidence="6 8" id="KW-1133">Transmembrane helix</keyword>
<evidence type="ECO:0000256" key="5">
    <source>
        <dbReference type="ARBA" id="ARBA00022692"/>
    </source>
</evidence>
<feature type="transmembrane region" description="Helical" evidence="8">
    <location>
        <begin position="70"/>
        <end position="99"/>
    </location>
</feature>
<evidence type="ECO:0000256" key="8">
    <source>
        <dbReference type="SAM" id="Phobius"/>
    </source>
</evidence>
<keyword evidence="7 8" id="KW-0472">Membrane</keyword>
<dbReference type="OrthoDB" id="4462029at2"/>
<evidence type="ECO:0000256" key="4">
    <source>
        <dbReference type="ARBA" id="ARBA00019078"/>
    </source>
</evidence>
<evidence type="ECO:0000256" key="7">
    <source>
        <dbReference type="ARBA" id="ARBA00023136"/>
    </source>
</evidence>
<dbReference type="RefSeq" id="WP_144907594.1">
    <property type="nucleotide sequence ID" value="NZ_JACHOA010000003.1"/>
</dbReference>
<organism evidence="10 11">
    <name type="scientific">Novosphingobium taihuense</name>
    <dbReference type="NCBI Taxonomy" id="260085"/>
    <lineage>
        <taxon>Bacteria</taxon>
        <taxon>Pseudomonadati</taxon>
        <taxon>Pseudomonadota</taxon>
        <taxon>Alphaproteobacteria</taxon>
        <taxon>Sphingomonadales</taxon>
        <taxon>Sphingomonadaceae</taxon>
        <taxon>Novosphingobium</taxon>
    </lineage>
</organism>
<dbReference type="Pfam" id="PF07291">
    <property type="entry name" value="MauE"/>
    <property type="match status" value="1"/>
</dbReference>
<comment type="subcellular location">
    <subcellularLocation>
        <location evidence="2">Membrane</location>
        <topology evidence="2">Multi-pass membrane protein</topology>
    </subcellularLocation>
</comment>
<feature type="transmembrane region" description="Helical" evidence="8">
    <location>
        <begin position="120"/>
        <end position="137"/>
    </location>
</feature>
<keyword evidence="11" id="KW-1185">Reference proteome</keyword>
<keyword evidence="5 8" id="KW-0812">Transmembrane</keyword>